<dbReference type="EMBL" id="QGNW01001302">
    <property type="protein sequence ID" value="RVW46584.1"/>
    <property type="molecule type" value="Genomic_DNA"/>
</dbReference>
<dbReference type="PANTHER" id="PTHR16212:SF4">
    <property type="entry name" value="FOCADHESIN"/>
    <property type="match status" value="1"/>
</dbReference>
<organism evidence="2 3">
    <name type="scientific">Vitis vinifera</name>
    <name type="common">Grape</name>
    <dbReference type="NCBI Taxonomy" id="29760"/>
    <lineage>
        <taxon>Eukaryota</taxon>
        <taxon>Viridiplantae</taxon>
        <taxon>Streptophyta</taxon>
        <taxon>Embryophyta</taxon>
        <taxon>Tracheophyta</taxon>
        <taxon>Spermatophyta</taxon>
        <taxon>Magnoliopsida</taxon>
        <taxon>eudicotyledons</taxon>
        <taxon>Gunneridae</taxon>
        <taxon>Pentapetalae</taxon>
        <taxon>rosids</taxon>
        <taxon>Vitales</taxon>
        <taxon>Vitaceae</taxon>
        <taxon>Viteae</taxon>
        <taxon>Vitis</taxon>
    </lineage>
</organism>
<dbReference type="InterPro" id="IPR045163">
    <property type="entry name" value="Focadhesin/RST1"/>
</dbReference>
<dbReference type="InterPro" id="IPR022542">
    <property type="entry name" value="FOCAD/RST1_DUF3730"/>
</dbReference>
<dbReference type="PANTHER" id="PTHR16212">
    <property type="entry name" value="FOCADHESIN FAMILY MEMBER"/>
    <property type="match status" value="1"/>
</dbReference>
<accession>A0A438EFU6</accession>
<dbReference type="AlphaFoldDB" id="A0A438EFU6"/>
<comment type="caution">
    <text evidence="2">The sequence shown here is derived from an EMBL/GenBank/DDBJ whole genome shotgun (WGS) entry which is preliminary data.</text>
</comment>
<sequence length="553" mass="62343">MGRVENLDELAFELGCKVGNLLANCLGLPLGDPHNLLGAWDAMEKRGASKEVRDRYGVGLWKAIRRLWEIVNSGVSFSMGNDKRAWVVDLWFQSSERGAWTPRFSKRLNDWEIEIVELMQAKVVNEEGDINVTFLGKEDSARLAWLLYWEEMEKRQNSLSCTFVGFGQGVYRKLFLVHLGPGGVFRFKGVYKRLFLVHLGPGGVFRFLYSLGCHCKECIGQLVDPIIAHSVCLLLRWGAMDAEAYSEASRNVLQILWEVASSRHTGHGSLWAKARTSAFEALIHYEVPHIEKSIPDFKKRNLELLISETNPGAIRTMEELNTRRRLIKEKKVMVNKIEKLLDVFPQAIFSSGKNSNSKVLPGAALLCLSFTPKGVSYQGVSKGSQEVHTRYENAVVEIAASLQLSRNILLALLSLQSWKPFMQRWMRANISSFNAKAPTTILDKTSKAANAILKSMRRIAEESIPRSAENIALAISALCVVLPPEAHAVKSTASKFLLNWLFQYEHEYRQWSAAIALGLISSCLHVTDHKQKFQNITGLIEVYRVLVLCCLEY</sequence>
<evidence type="ECO:0000313" key="3">
    <source>
        <dbReference type="Proteomes" id="UP000288805"/>
    </source>
</evidence>
<dbReference type="Proteomes" id="UP000288805">
    <property type="component" value="Unassembled WGS sequence"/>
</dbReference>
<reference evidence="2 3" key="1">
    <citation type="journal article" date="2018" name="PLoS Genet.">
        <title>Population sequencing reveals clonal diversity and ancestral inbreeding in the grapevine cultivar Chardonnay.</title>
        <authorList>
            <person name="Roach M.J."/>
            <person name="Johnson D.L."/>
            <person name="Bohlmann J."/>
            <person name="van Vuuren H.J."/>
            <person name="Jones S.J."/>
            <person name="Pretorius I.S."/>
            <person name="Schmidt S.A."/>
            <person name="Borneman A.R."/>
        </authorList>
    </citation>
    <scope>NUCLEOTIDE SEQUENCE [LARGE SCALE GENOMIC DNA]</scope>
    <source>
        <strain evidence="3">cv. Chardonnay</strain>
        <tissue evidence="2">Leaf</tissue>
    </source>
</reference>
<dbReference type="Pfam" id="PF12530">
    <property type="entry name" value="DUF3730"/>
    <property type="match status" value="1"/>
</dbReference>
<name>A0A438EFU6_VITVI</name>
<gene>
    <name evidence="2" type="primary">RST1_4</name>
    <name evidence="2" type="ORF">CK203_067371</name>
</gene>
<feature type="domain" description="DUF3730" evidence="1">
    <location>
        <begin position="220"/>
        <end position="282"/>
    </location>
</feature>
<proteinExistence type="predicted"/>
<evidence type="ECO:0000259" key="1">
    <source>
        <dbReference type="Pfam" id="PF12530"/>
    </source>
</evidence>
<dbReference type="GO" id="GO:0060147">
    <property type="term" value="P:regulation of post-transcriptional gene silencing"/>
    <property type="evidence" value="ECO:0007669"/>
    <property type="project" value="InterPro"/>
</dbReference>
<protein>
    <submittedName>
        <fullName evidence="2">Protein RST1</fullName>
    </submittedName>
</protein>
<evidence type="ECO:0000313" key="2">
    <source>
        <dbReference type="EMBL" id="RVW46584.1"/>
    </source>
</evidence>